<evidence type="ECO:0000313" key="2">
    <source>
        <dbReference type="Proteomes" id="UP000002945"/>
    </source>
</evidence>
<dbReference type="STRING" id="391587.KAOT1_10011"/>
<dbReference type="HOGENOM" id="CLU_2935541_0_0_10"/>
<dbReference type="Proteomes" id="UP000002945">
    <property type="component" value="Unassembled WGS sequence"/>
</dbReference>
<gene>
    <name evidence="1" type="ORF">KAOT1_10011</name>
</gene>
<protein>
    <submittedName>
        <fullName evidence="1">Uncharacterized protein</fullName>
    </submittedName>
</protein>
<dbReference type="EMBL" id="ABIB01000019">
    <property type="protein sequence ID" value="EDP94375.1"/>
    <property type="molecule type" value="Genomic_DNA"/>
</dbReference>
<accession>A9ECJ7</accession>
<evidence type="ECO:0000313" key="1">
    <source>
        <dbReference type="EMBL" id="EDP94375.1"/>
    </source>
</evidence>
<organism evidence="1 2">
    <name type="scientific">Kordia algicida OT-1</name>
    <dbReference type="NCBI Taxonomy" id="391587"/>
    <lineage>
        <taxon>Bacteria</taxon>
        <taxon>Pseudomonadati</taxon>
        <taxon>Bacteroidota</taxon>
        <taxon>Flavobacteriia</taxon>
        <taxon>Flavobacteriales</taxon>
        <taxon>Flavobacteriaceae</taxon>
        <taxon>Kordia</taxon>
    </lineage>
</organism>
<sequence length="60" mass="6971">MLVILAKVAIYFKLHMRKVSTNYLIFTALTRRENNKICLTILTAKFPKLNFIIEDVKAIS</sequence>
<proteinExistence type="predicted"/>
<dbReference type="AlphaFoldDB" id="A9ECJ7"/>
<name>A9ECJ7_9FLAO</name>
<keyword evidence="2" id="KW-1185">Reference proteome</keyword>
<reference evidence="1 2" key="1">
    <citation type="journal article" date="2011" name="J. Bacteriol.">
        <title>Genome sequence of the algicidal bacterium Kordia algicida OT-1.</title>
        <authorList>
            <person name="Lee H.S."/>
            <person name="Kang S.G."/>
            <person name="Kwon K.K."/>
            <person name="Lee J.H."/>
            <person name="Kim S.J."/>
        </authorList>
    </citation>
    <scope>NUCLEOTIDE SEQUENCE [LARGE SCALE GENOMIC DNA]</scope>
    <source>
        <strain evidence="1 2">OT-1</strain>
    </source>
</reference>
<comment type="caution">
    <text evidence="1">The sequence shown here is derived from an EMBL/GenBank/DDBJ whole genome shotgun (WGS) entry which is preliminary data.</text>
</comment>